<dbReference type="OrthoDB" id="4757095at2759"/>
<dbReference type="Proteomes" id="UP000008383">
    <property type="component" value="Unassembled WGS sequence"/>
</dbReference>
<dbReference type="Pfam" id="PF24864">
    <property type="entry name" value="DUF7730"/>
    <property type="match status" value="1"/>
</dbReference>
<protein>
    <recommendedName>
        <fullName evidence="1">DUF7730 domain-containing protein</fullName>
    </recommendedName>
</protein>
<dbReference type="PANTHER" id="PTHR38790">
    <property type="entry name" value="2EXR DOMAIN-CONTAINING PROTEIN-RELATED"/>
    <property type="match status" value="1"/>
</dbReference>
<dbReference type="InterPro" id="IPR056632">
    <property type="entry name" value="DUF7730"/>
</dbReference>
<accession>D4DI11</accession>
<comment type="caution">
    <text evidence="2">The sequence shown here is derived from an EMBL/GenBank/DDBJ whole genome shotgun (WGS) entry which is preliminary data.</text>
</comment>
<feature type="domain" description="DUF7730" evidence="1">
    <location>
        <begin position="75"/>
        <end position="211"/>
    </location>
</feature>
<dbReference type="EMBL" id="ACYE01000392">
    <property type="protein sequence ID" value="EFE38489.1"/>
    <property type="molecule type" value="Genomic_DNA"/>
</dbReference>
<keyword evidence="3" id="KW-1185">Reference proteome</keyword>
<dbReference type="AlphaFoldDB" id="D4DI11"/>
<organism evidence="2 3">
    <name type="scientific">Trichophyton verrucosum (strain HKI 0517)</name>
    <dbReference type="NCBI Taxonomy" id="663202"/>
    <lineage>
        <taxon>Eukaryota</taxon>
        <taxon>Fungi</taxon>
        <taxon>Dikarya</taxon>
        <taxon>Ascomycota</taxon>
        <taxon>Pezizomycotina</taxon>
        <taxon>Eurotiomycetes</taxon>
        <taxon>Eurotiomycetidae</taxon>
        <taxon>Onygenales</taxon>
        <taxon>Arthrodermataceae</taxon>
        <taxon>Trichophyton</taxon>
    </lineage>
</organism>
<evidence type="ECO:0000259" key="1">
    <source>
        <dbReference type="Pfam" id="PF24864"/>
    </source>
</evidence>
<dbReference type="HOGENOM" id="CLU_994635_0_0_1"/>
<dbReference type="GeneID" id="9580080"/>
<dbReference type="RefSeq" id="XP_003019134.1">
    <property type="nucleotide sequence ID" value="XM_003019088.1"/>
</dbReference>
<name>D4DI11_TRIVH</name>
<dbReference type="KEGG" id="tve:TRV_06818"/>
<reference evidence="3" key="1">
    <citation type="journal article" date="2011" name="Genome Biol.">
        <title>Comparative and functional genomics provide insights into the pathogenicity of dermatophytic fungi.</title>
        <authorList>
            <person name="Burmester A."/>
            <person name="Shelest E."/>
            <person name="Gloeckner G."/>
            <person name="Heddergott C."/>
            <person name="Schindler S."/>
            <person name="Staib P."/>
            <person name="Heidel A."/>
            <person name="Felder M."/>
            <person name="Petzold A."/>
            <person name="Szafranski K."/>
            <person name="Feuermann M."/>
            <person name="Pedruzzi I."/>
            <person name="Priebe S."/>
            <person name="Groth M."/>
            <person name="Winkler R."/>
            <person name="Li W."/>
            <person name="Kniemeyer O."/>
            <person name="Schroeckh V."/>
            <person name="Hertweck C."/>
            <person name="Hube B."/>
            <person name="White T.C."/>
            <person name="Platzer M."/>
            <person name="Guthke R."/>
            <person name="Heitman J."/>
            <person name="Woestemeyer J."/>
            <person name="Zipfel P.F."/>
            <person name="Monod M."/>
            <person name="Brakhage A.A."/>
        </authorList>
    </citation>
    <scope>NUCLEOTIDE SEQUENCE [LARGE SCALE GENOMIC DNA]</scope>
    <source>
        <strain evidence="3">HKI 0517</strain>
    </source>
</reference>
<proteinExistence type="predicted"/>
<sequence>MATDSSILDESQDTLGFKSPQLPQTQSVLFTRLPAELRERVYFFVFGGFPRIKPDEKPLYWISGGAPRRLKNHAVDKSMTLLQACQRMYFEAFDFFYQNITFKVFTPLTGVTLLPTAAHNSIRTLWVDIRLNSELGCDCCDEKVEGYFNEATWSKTVKVLNERLPGLRHLHISIIRRKESRSGDYFRPLLEEKVYPTLMGMKKLHCFQVVVNFENVVPANAPFEMVTSDYSAAYEIQSEREWLSDKTEEEESTDNVEEEYVTQYKRERNDSVDGWKIVFH</sequence>
<gene>
    <name evidence="2" type="ORF">TRV_06818</name>
</gene>
<evidence type="ECO:0000313" key="2">
    <source>
        <dbReference type="EMBL" id="EFE38489.1"/>
    </source>
</evidence>
<evidence type="ECO:0000313" key="3">
    <source>
        <dbReference type="Proteomes" id="UP000008383"/>
    </source>
</evidence>